<accession>A0A4P6F1B3</accession>
<evidence type="ECO:0000313" key="3">
    <source>
        <dbReference type="Proteomes" id="UP000293568"/>
    </source>
</evidence>
<dbReference type="Pfam" id="PF07949">
    <property type="entry name" value="YbbR"/>
    <property type="match status" value="3"/>
</dbReference>
<dbReference type="PANTHER" id="PTHR37804:SF1">
    <property type="entry name" value="CDAA REGULATORY PROTEIN CDAR"/>
    <property type="match status" value="1"/>
</dbReference>
<dbReference type="PANTHER" id="PTHR37804">
    <property type="entry name" value="CDAA REGULATORY PROTEIN CDAR"/>
    <property type="match status" value="1"/>
</dbReference>
<gene>
    <name evidence="2" type="ORF">ET464_17480</name>
</gene>
<proteinExistence type="predicted"/>
<feature type="compositionally biased region" description="Gly residues" evidence="1">
    <location>
        <begin position="457"/>
        <end position="471"/>
    </location>
</feature>
<reference evidence="2 3" key="1">
    <citation type="submission" date="2019-01" db="EMBL/GenBank/DDBJ databases">
        <title>Genome sequencing of strain FW100M-2.</title>
        <authorList>
            <person name="Heo J."/>
            <person name="Kim S.-J."/>
            <person name="Kim J.-S."/>
            <person name="Hong S.-B."/>
            <person name="Kwon S.-W."/>
        </authorList>
    </citation>
    <scope>NUCLEOTIDE SEQUENCE [LARGE SCALE GENOMIC DNA]</scope>
    <source>
        <strain evidence="2 3">FW100M-2</strain>
    </source>
</reference>
<dbReference type="Proteomes" id="UP000293568">
    <property type="component" value="Chromosome"/>
</dbReference>
<protein>
    <recommendedName>
        <fullName evidence="4">YbbR-like domain-containing protein</fullName>
    </recommendedName>
</protein>
<dbReference type="Gene3D" id="2.170.120.40">
    <property type="entry name" value="YbbR-like domain"/>
    <property type="match status" value="2"/>
</dbReference>
<feature type="region of interest" description="Disordered" evidence="1">
    <location>
        <begin position="411"/>
        <end position="480"/>
    </location>
</feature>
<sequence>MDKWLNHPTALKIISFLVALLLWAVVHIDQDTPATVVTASTETKVFEAVPIRAEGLDETRYALVDMEPTVVRMVVEGRRSELLTASDSDYQIKADLSGLGPGEHTITLKEKLPKGVQVTDMSPRTVKVEIVEIETKAFAPQVITEGTPANGYKAGTPVITPDKVNVTLPKDEMPFVGSVQAKVNVDGANKPITSKKAEIVVYDTEGKEMTDAKVEPSTVDIDLPVLPPSKSLPLKMSFTGTVPDGIGVDSVYISEKSVLVYAEQKVLDSLDSYVGVNVDLSKLKESGSMKVKVKLADGVVKTEPSEVTLNYRVSSSQTNTIAGVPIAYTGLGDGLTAAWKTPASGLMDVTVSGSPNTLNGLQPSSIKLTADLNGLGPGTHDINLGVELPPFVHLADGQQLHATIVISDGSVPASGGGSPSGPGSGANAGQGAGTGSGSGSSSDPHDGANGGSNNAGAGSGQNSGGAAGSGNAGESAAAGE</sequence>
<organism evidence="2 3">
    <name type="scientific">Paenibacillus protaetiae</name>
    <dbReference type="NCBI Taxonomy" id="2509456"/>
    <lineage>
        <taxon>Bacteria</taxon>
        <taxon>Bacillati</taxon>
        <taxon>Bacillota</taxon>
        <taxon>Bacilli</taxon>
        <taxon>Bacillales</taxon>
        <taxon>Paenibacillaceae</taxon>
        <taxon>Paenibacillus</taxon>
    </lineage>
</organism>
<evidence type="ECO:0000313" key="2">
    <source>
        <dbReference type="EMBL" id="QAY67909.1"/>
    </source>
</evidence>
<dbReference type="Gene3D" id="2.170.120.30">
    <property type="match status" value="2"/>
</dbReference>
<keyword evidence="3" id="KW-1185">Reference proteome</keyword>
<dbReference type="KEGG" id="pprt:ET464_17480"/>
<dbReference type="InterPro" id="IPR012505">
    <property type="entry name" value="YbbR"/>
</dbReference>
<name>A0A4P6F1B3_9BACL</name>
<dbReference type="RefSeq" id="WP_129443164.1">
    <property type="nucleotide sequence ID" value="NZ_CP035492.1"/>
</dbReference>
<dbReference type="CDD" id="cd20206">
    <property type="entry name" value="YbbR"/>
    <property type="match status" value="1"/>
</dbReference>
<dbReference type="AlphaFoldDB" id="A0A4P6F1B3"/>
<dbReference type="OrthoDB" id="1013291at2"/>
<dbReference type="EMBL" id="CP035492">
    <property type="protein sequence ID" value="QAY67909.1"/>
    <property type="molecule type" value="Genomic_DNA"/>
</dbReference>
<evidence type="ECO:0008006" key="4">
    <source>
        <dbReference type="Google" id="ProtNLM"/>
    </source>
</evidence>
<feature type="compositionally biased region" description="Gly residues" evidence="1">
    <location>
        <begin position="414"/>
        <end position="438"/>
    </location>
</feature>
<dbReference type="InterPro" id="IPR053154">
    <property type="entry name" value="c-di-AMP_regulator"/>
</dbReference>
<evidence type="ECO:0000256" key="1">
    <source>
        <dbReference type="SAM" id="MobiDB-lite"/>
    </source>
</evidence>